<evidence type="ECO:0000313" key="7">
    <source>
        <dbReference type="EMBL" id="MBZ0156326.1"/>
    </source>
</evidence>
<keyword evidence="2" id="KW-0067">ATP-binding</keyword>
<dbReference type="Pfam" id="PF00158">
    <property type="entry name" value="Sigma54_activat"/>
    <property type="match status" value="1"/>
</dbReference>
<dbReference type="PROSITE" id="PS00688">
    <property type="entry name" value="SIGMA54_INTERACT_3"/>
    <property type="match status" value="1"/>
</dbReference>
<dbReference type="PROSITE" id="PS50045">
    <property type="entry name" value="SIGMA54_INTERACT_4"/>
    <property type="match status" value="1"/>
</dbReference>
<dbReference type="Pfam" id="PF02954">
    <property type="entry name" value="HTH_8"/>
    <property type="match status" value="1"/>
</dbReference>
<dbReference type="InterPro" id="IPR002197">
    <property type="entry name" value="HTH_Fis"/>
</dbReference>
<keyword evidence="1" id="KW-0547">Nucleotide-binding</keyword>
<dbReference type="Gene3D" id="3.40.50.300">
    <property type="entry name" value="P-loop containing nucleotide triphosphate hydrolases"/>
    <property type="match status" value="1"/>
</dbReference>
<dbReference type="Proteomes" id="UP000705867">
    <property type="component" value="Unassembled WGS sequence"/>
</dbReference>
<dbReference type="InterPro" id="IPR027417">
    <property type="entry name" value="P-loop_NTPase"/>
</dbReference>
<dbReference type="InterPro" id="IPR002078">
    <property type="entry name" value="Sigma_54_int"/>
</dbReference>
<feature type="domain" description="Sigma-54 factor interaction" evidence="6">
    <location>
        <begin position="109"/>
        <end position="338"/>
    </location>
</feature>
<dbReference type="InterPro" id="IPR003593">
    <property type="entry name" value="AAA+_ATPase"/>
</dbReference>
<evidence type="ECO:0000256" key="3">
    <source>
        <dbReference type="ARBA" id="ARBA00023015"/>
    </source>
</evidence>
<dbReference type="Gene3D" id="1.10.8.60">
    <property type="match status" value="1"/>
</dbReference>
<evidence type="ECO:0000256" key="2">
    <source>
        <dbReference type="ARBA" id="ARBA00022840"/>
    </source>
</evidence>
<dbReference type="Gene3D" id="1.10.10.60">
    <property type="entry name" value="Homeodomain-like"/>
    <property type="match status" value="1"/>
</dbReference>
<dbReference type="CDD" id="cd00009">
    <property type="entry name" value="AAA"/>
    <property type="match status" value="1"/>
</dbReference>
<dbReference type="InterPro" id="IPR009057">
    <property type="entry name" value="Homeodomain-like_sf"/>
</dbReference>
<keyword evidence="5" id="KW-1133">Transmembrane helix</keyword>
<dbReference type="PRINTS" id="PR01590">
    <property type="entry name" value="HTHFIS"/>
</dbReference>
<dbReference type="FunFam" id="3.40.50.300:FF:000006">
    <property type="entry name" value="DNA-binding transcriptional regulator NtrC"/>
    <property type="match status" value="1"/>
</dbReference>
<dbReference type="InterPro" id="IPR025944">
    <property type="entry name" value="Sigma_54_int_dom_CS"/>
</dbReference>
<dbReference type="EMBL" id="JAIOIV010000073">
    <property type="protein sequence ID" value="MBZ0156326.1"/>
    <property type="molecule type" value="Genomic_DNA"/>
</dbReference>
<evidence type="ECO:0000256" key="1">
    <source>
        <dbReference type="ARBA" id="ARBA00022741"/>
    </source>
</evidence>
<organism evidence="7 8">
    <name type="scientific">Candidatus Nitrobium versatile</name>
    <dbReference type="NCBI Taxonomy" id="2884831"/>
    <lineage>
        <taxon>Bacteria</taxon>
        <taxon>Pseudomonadati</taxon>
        <taxon>Nitrospirota</taxon>
        <taxon>Nitrospiria</taxon>
        <taxon>Nitrospirales</taxon>
        <taxon>Nitrospiraceae</taxon>
        <taxon>Candidatus Nitrobium</taxon>
    </lineage>
</organism>
<name>A0A953J4X1_9BACT</name>
<dbReference type="PANTHER" id="PTHR32071:SF57">
    <property type="entry name" value="C4-DICARBOXYLATE TRANSPORT TRANSCRIPTIONAL REGULATORY PROTEIN DCTD"/>
    <property type="match status" value="1"/>
</dbReference>
<sequence length="426" mass="48495">MTAEDEPLSAYPEVSSPFCCPAAGRLQKRTVDLHSWRILCLLLISRTRPAEKRQKALFRRALFPVFVFFFSPKFPGFFFKILLTFSLFVCQTYDVENNSAAINVNNLPLIGTSQAVKRIYELSAKVANCYSTVLIMGESGTGKELVAKNIHYKSNRAEKPFIPVNCGAIPSELLESELFGHEKGAFTGAVAMRIGRFELADSGTIFLDEIGEMPPILQVKLLRVIQERSFERIGGTRTVNVDVRIIAATNRNLEEAVKEGKFREDLYYRLNVIPVEIPPLRERIEDIPLLCDFFIEKHAKRFGRSRITLSEDTIKIFHTYAWPGNVRELENTIERLLVLKDNDIVTPFDLPERMTGRRIPDLPEIGEEDANPFIGGIDLNAALEEYERRLILHALELHNGVKSQAARYLNINRTTLIEKMKRLILP</sequence>
<dbReference type="InterPro" id="IPR058031">
    <property type="entry name" value="AAA_lid_NorR"/>
</dbReference>
<dbReference type="Pfam" id="PF25601">
    <property type="entry name" value="AAA_lid_14"/>
    <property type="match status" value="1"/>
</dbReference>
<dbReference type="GO" id="GO:0043565">
    <property type="term" value="F:sequence-specific DNA binding"/>
    <property type="evidence" value="ECO:0007669"/>
    <property type="project" value="InterPro"/>
</dbReference>
<comment type="caution">
    <text evidence="7">The sequence shown here is derived from an EMBL/GenBank/DDBJ whole genome shotgun (WGS) entry which is preliminary data.</text>
</comment>
<feature type="transmembrane region" description="Helical" evidence="5">
    <location>
        <begin position="61"/>
        <end position="89"/>
    </location>
</feature>
<dbReference type="SMART" id="SM00382">
    <property type="entry name" value="AAA"/>
    <property type="match status" value="1"/>
</dbReference>
<protein>
    <submittedName>
        <fullName evidence="7">Sigma-54 dependent transcriptional regulator</fullName>
    </submittedName>
</protein>
<keyword evidence="5" id="KW-0812">Transmembrane</keyword>
<dbReference type="AlphaFoldDB" id="A0A953J4X1"/>
<dbReference type="PROSITE" id="PS00675">
    <property type="entry name" value="SIGMA54_INTERACT_1"/>
    <property type="match status" value="1"/>
</dbReference>
<dbReference type="SUPFAM" id="SSF46689">
    <property type="entry name" value="Homeodomain-like"/>
    <property type="match status" value="1"/>
</dbReference>
<dbReference type="GO" id="GO:0005524">
    <property type="term" value="F:ATP binding"/>
    <property type="evidence" value="ECO:0007669"/>
    <property type="project" value="UniProtKB-KW"/>
</dbReference>
<reference evidence="7" key="2">
    <citation type="submission" date="2021-08" db="EMBL/GenBank/DDBJ databases">
        <authorList>
            <person name="Dalcin Martins P."/>
        </authorList>
    </citation>
    <scope>NUCLEOTIDE SEQUENCE</scope>
    <source>
        <strain evidence="7">MAG_39</strain>
    </source>
</reference>
<keyword evidence="4" id="KW-0804">Transcription</keyword>
<reference evidence="7" key="1">
    <citation type="journal article" date="2021" name="bioRxiv">
        <title>Unraveling nitrogen, sulfur and carbon metabolic pathways and microbial community transcriptional responses to substrate deprivation and toxicity stresses in a bioreactor mimicking anoxic brackish coastal sediment conditions.</title>
        <authorList>
            <person name="Martins P.D."/>
            <person name="Echeveste M.J."/>
            <person name="Arshad A."/>
            <person name="Kurth J."/>
            <person name="Ouboter H."/>
            <person name="Jetten M.S.M."/>
            <person name="Welte C.U."/>
        </authorList>
    </citation>
    <scope>NUCLEOTIDE SEQUENCE</scope>
    <source>
        <strain evidence="7">MAG_39</strain>
    </source>
</reference>
<evidence type="ECO:0000259" key="6">
    <source>
        <dbReference type="PROSITE" id="PS50045"/>
    </source>
</evidence>
<dbReference type="InterPro" id="IPR025662">
    <property type="entry name" value="Sigma_54_int_dom_ATP-bd_1"/>
</dbReference>
<evidence type="ECO:0000313" key="8">
    <source>
        <dbReference type="Proteomes" id="UP000705867"/>
    </source>
</evidence>
<keyword evidence="3" id="KW-0805">Transcription regulation</keyword>
<accession>A0A953J4X1</accession>
<gene>
    <name evidence="7" type="ORF">K8I29_08985</name>
</gene>
<evidence type="ECO:0000256" key="5">
    <source>
        <dbReference type="SAM" id="Phobius"/>
    </source>
</evidence>
<dbReference type="GO" id="GO:0006355">
    <property type="term" value="P:regulation of DNA-templated transcription"/>
    <property type="evidence" value="ECO:0007669"/>
    <property type="project" value="InterPro"/>
</dbReference>
<evidence type="ECO:0000256" key="4">
    <source>
        <dbReference type="ARBA" id="ARBA00023163"/>
    </source>
</evidence>
<dbReference type="PANTHER" id="PTHR32071">
    <property type="entry name" value="TRANSCRIPTIONAL REGULATORY PROTEIN"/>
    <property type="match status" value="1"/>
</dbReference>
<dbReference type="SUPFAM" id="SSF52540">
    <property type="entry name" value="P-loop containing nucleoside triphosphate hydrolases"/>
    <property type="match status" value="1"/>
</dbReference>
<keyword evidence="5" id="KW-0472">Membrane</keyword>
<proteinExistence type="predicted"/>